<dbReference type="EMBL" id="CP136051">
    <property type="protein sequence ID" value="WOK09632.1"/>
    <property type="molecule type" value="Genomic_DNA"/>
</dbReference>
<gene>
    <name evidence="1" type="ORF">RT717_13380</name>
</gene>
<dbReference type="Proteomes" id="UP001302349">
    <property type="component" value="Chromosome"/>
</dbReference>
<accession>A0ABZ0IX51</accession>
<reference evidence="1 2" key="1">
    <citation type="journal article" date="2023" name="Microbiol. Resour. Announc.">
        <title>Complete Genome Sequence of Imperialibacter roseus strain P4T.</title>
        <authorList>
            <person name="Tizabi D.R."/>
            <person name="Bachvaroff T."/>
            <person name="Hill R.T."/>
        </authorList>
    </citation>
    <scope>NUCLEOTIDE SEQUENCE [LARGE SCALE GENOMIC DNA]</scope>
    <source>
        <strain evidence="1 2">P4T</strain>
    </source>
</reference>
<organism evidence="1 2">
    <name type="scientific">Imperialibacter roseus</name>
    <dbReference type="NCBI Taxonomy" id="1324217"/>
    <lineage>
        <taxon>Bacteria</taxon>
        <taxon>Pseudomonadati</taxon>
        <taxon>Bacteroidota</taxon>
        <taxon>Cytophagia</taxon>
        <taxon>Cytophagales</taxon>
        <taxon>Flammeovirgaceae</taxon>
        <taxon>Imperialibacter</taxon>
    </lineage>
</organism>
<proteinExistence type="predicted"/>
<dbReference type="RefSeq" id="WP_317492244.1">
    <property type="nucleotide sequence ID" value="NZ_CP136051.1"/>
</dbReference>
<name>A0ABZ0IX51_9BACT</name>
<sequence>MTKQLSQQQSETANALSISYAVLVADKKAQYKAGGECASKGWVRGDSASINGCLLA</sequence>
<evidence type="ECO:0000313" key="2">
    <source>
        <dbReference type="Proteomes" id="UP001302349"/>
    </source>
</evidence>
<keyword evidence="2" id="KW-1185">Reference proteome</keyword>
<protein>
    <submittedName>
        <fullName evidence="1">Uncharacterized protein</fullName>
    </submittedName>
</protein>
<evidence type="ECO:0000313" key="1">
    <source>
        <dbReference type="EMBL" id="WOK09632.1"/>
    </source>
</evidence>